<dbReference type="GO" id="GO:0009307">
    <property type="term" value="P:DNA restriction-modification system"/>
    <property type="evidence" value="ECO:0007669"/>
    <property type="project" value="UniProtKB-KW"/>
</dbReference>
<dbReference type="RefSeq" id="WP_170077909.1">
    <property type="nucleotide sequence ID" value="NZ_JABAFA010000043.1"/>
</dbReference>
<comment type="caution">
    <text evidence="5">The sequence shown here is derived from an EMBL/GenBank/DDBJ whole genome shotgun (WGS) entry which is preliminary data.</text>
</comment>
<protein>
    <recommendedName>
        <fullName evidence="4">Type I restriction modification DNA specificity domain-containing protein</fullName>
    </recommendedName>
</protein>
<evidence type="ECO:0000313" key="6">
    <source>
        <dbReference type="Proteomes" id="UP000543804"/>
    </source>
</evidence>
<dbReference type="InterPro" id="IPR052021">
    <property type="entry name" value="Type-I_RS_S_subunit"/>
</dbReference>
<sequence>MNKKKTPAIRFQGFTEDWEQRRLGELVTIERGGSPRPIDAYITDDPDGLNWVKIGDAPEQGSYITHTEEKIKPSGLSKTRQVFPGDLILSNSMSFGKPYIMSIPGCIHDGWLLIRNNQNIFDLKFLCQLLGIKQMLEQYGQLAAGSTVNNLNKELVAHAIVKISSKAEQGKISVFLEAIDNIIALHQRKLTKLHLLKKSMLTKMFPKDGARVPEIRFQGFHGDWKEQRLSKLAEVKDSARIPNSLWAGEGVPYIRASDLTNDDLSGTLFLSSDTFSFYKNRTGAPEKGDVLFNGGGEIGKALLKPDDSDIYVQGGAVLYVK</sequence>
<feature type="domain" description="Type I restriction modification DNA specificity" evidence="4">
    <location>
        <begin position="16"/>
        <end position="193"/>
    </location>
</feature>
<evidence type="ECO:0000256" key="3">
    <source>
        <dbReference type="ARBA" id="ARBA00023125"/>
    </source>
</evidence>
<dbReference type="PANTHER" id="PTHR30408">
    <property type="entry name" value="TYPE-1 RESTRICTION ENZYME ECOKI SPECIFICITY PROTEIN"/>
    <property type="match status" value="1"/>
</dbReference>
<evidence type="ECO:0000259" key="4">
    <source>
        <dbReference type="Pfam" id="PF01420"/>
    </source>
</evidence>
<evidence type="ECO:0000256" key="1">
    <source>
        <dbReference type="ARBA" id="ARBA00010923"/>
    </source>
</evidence>
<proteinExistence type="inferred from homology"/>
<dbReference type="SUPFAM" id="SSF116734">
    <property type="entry name" value="DNA methylase specificity domain"/>
    <property type="match status" value="2"/>
</dbReference>
<dbReference type="PANTHER" id="PTHR30408:SF12">
    <property type="entry name" value="TYPE I RESTRICTION ENZYME MJAVIII SPECIFICITY SUBUNIT"/>
    <property type="match status" value="1"/>
</dbReference>
<dbReference type="Proteomes" id="UP000543804">
    <property type="component" value="Unassembled WGS sequence"/>
</dbReference>
<dbReference type="CDD" id="cd17283">
    <property type="entry name" value="RMtype1_S_Hpy180ORF7835P_TRD2-CR2_like"/>
    <property type="match status" value="1"/>
</dbReference>
<dbReference type="AlphaFoldDB" id="A0A848B672"/>
<keyword evidence="6" id="KW-1185">Reference proteome</keyword>
<evidence type="ECO:0000313" key="5">
    <source>
        <dbReference type="EMBL" id="NMD99650.1"/>
    </source>
</evidence>
<dbReference type="InterPro" id="IPR000055">
    <property type="entry name" value="Restrct_endonuc_typeI_TRD"/>
</dbReference>
<keyword evidence="3" id="KW-0238">DNA-binding</keyword>
<organism evidence="5 6">
    <name type="scientific">Selenomonas bovis</name>
    <dbReference type="NCBI Taxonomy" id="416586"/>
    <lineage>
        <taxon>Bacteria</taxon>
        <taxon>Bacillati</taxon>
        <taxon>Bacillota</taxon>
        <taxon>Negativicutes</taxon>
        <taxon>Selenomonadales</taxon>
        <taxon>Selenomonadaceae</taxon>
        <taxon>Selenomonas</taxon>
    </lineage>
</organism>
<feature type="non-terminal residue" evidence="5">
    <location>
        <position position="321"/>
    </location>
</feature>
<keyword evidence="2" id="KW-0680">Restriction system</keyword>
<gene>
    <name evidence="5" type="ORF">HF878_09305</name>
</gene>
<name>A0A848B672_9FIRM</name>
<dbReference type="Pfam" id="PF01420">
    <property type="entry name" value="Methylase_S"/>
    <property type="match status" value="1"/>
</dbReference>
<dbReference type="Gene3D" id="3.90.220.20">
    <property type="entry name" value="DNA methylase specificity domains"/>
    <property type="match status" value="2"/>
</dbReference>
<accession>A0A848B672</accession>
<evidence type="ECO:0000256" key="2">
    <source>
        <dbReference type="ARBA" id="ARBA00022747"/>
    </source>
</evidence>
<reference evidence="5 6" key="1">
    <citation type="submission" date="2020-04" db="EMBL/GenBank/DDBJ databases">
        <authorList>
            <person name="Hitch T.C.A."/>
            <person name="Wylensek D."/>
            <person name="Clavel T."/>
        </authorList>
    </citation>
    <scope>NUCLEOTIDE SEQUENCE [LARGE SCALE GENOMIC DNA]</scope>
    <source>
        <strain evidence="5 6">PG-130-P53-12</strain>
    </source>
</reference>
<dbReference type="GO" id="GO:0003677">
    <property type="term" value="F:DNA binding"/>
    <property type="evidence" value="ECO:0007669"/>
    <property type="project" value="UniProtKB-KW"/>
</dbReference>
<dbReference type="EMBL" id="JABAFA010000043">
    <property type="protein sequence ID" value="NMD99650.1"/>
    <property type="molecule type" value="Genomic_DNA"/>
</dbReference>
<dbReference type="InterPro" id="IPR044946">
    <property type="entry name" value="Restrct_endonuc_typeI_TRD_sf"/>
</dbReference>
<comment type="similarity">
    <text evidence="1">Belongs to the type-I restriction system S methylase family.</text>
</comment>